<keyword evidence="1" id="KW-0732">Signal</keyword>
<organism evidence="2 3">
    <name type="scientific">Caenorhabditis briggsae</name>
    <dbReference type="NCBI Taxonomy" id="6238"/>
    <lineage>
        <taxon>Eukaryota</taxon>
        <taxon>Metazoa</taxon>
        <taxon>Ecdysozoa</taxon>
        <taxon>Nematoda</taxon>
        <taxon>Chromadorea</taxon>
        <taxon>Rhabditida</taxon>
        <taxon>Rhabditina</taxon>
        <taxon>Rhabditomorpha</taxon>
        <taxon>Rhabditoidea</taxon>
        <taxon>Rhabditidae</taxon>
        <taxon>Peloderinae</taxon>
        <taxon>Caenorhabditis</taxon>
    </lineage>
</organism>
<protein>
    <submittedName>
        <fullName evidence="2">Uncharacterized protein</fullName>
    </submittedName>
</protein>
<name>A0AAE9J9U8_CAEBR</name>
<proteinExistence type="predicted"/>
<evidence type="ECO:0000313" key="3">
    <source>
        <dbReference type="Proteomes" id="UP000829354"/>
    </source>
</evidence>
<dbReference type="Proteomes" id="UP000829354">
    <property type="component" value="Chromosome II"/>
</dbReference>
<evidence type="ECO:0000256" key="1">
    <source>
        <dbReference type="SAM" id="SignalP"/>
    </source>
</evidence>
<keyword evidence="3" id="KW-1185">Reference proteome</keyword>
<gene>
    <name evidence="2" type="ORF">L5515_015248</name>
</gene>
<feature type="chain" id="PRO_5042197520" evidence="1">
    <location>
        <begin position="20"/>
        <end position="182"/>
    </location>
</feature>
<dbReference type="AlphaFoldDB" id="A0AAE9J9U8"/>
<reference evidence="2 3" key="1">
    <citation type="submission" date="2022-04" db="EMBL/GenBank/DDBJ databases">
        <title>Chromosome-level reference genomes for two strains of Caenorhabditis briggsae: an improved platform for comparative genomics.</title>
        <authorList>
            <person name="Stevens L."/>
            <person name="Andersen E."/>
        </authorList>
    </citation>
    <scope>NUCLEOTIDE SEQUENCE [LARGE SCALE GENOMIC DNA]</scope>
    <source>
        <strain evidence="2">VX34</strain>
        <tissue evidence="2">Whole-organism</tissue>
    </source>
</reference>
<feature type="signal peptide" evidence="1">
    <location>
        <begin position="1"/>
        <end position="19"/>
    </location>
</feature>
<sequence length="182" mass="20898">MRSSHIVLLLFAFFGLSQASIYWLKYTDMIQIHSNLVFFAREHKGTDLFYALVQRDSEMDRFLNGLLGHRFEDFEVQEAYETENKNVFAIVSSLDHIHSVKHFLLISLSPSSTSPTGYIMERVEICNAITPEKWHKRAAVLSVIVLKEKGTDGREVIRRMVAPTRLNPTGVNLIHLHEANNI</sequence>
<accession>A0AAE9J9U8</accession>
<evidence type="ECO:0000313" key="2">
    <source>
        <dbReference type="EMBL" id="UMM19797.1"/>
    </source>
</evidence>
<dbReference type="EMBL" id="CP092621">
    <property type="protein sequence ID" value="UMM19797.1"/>
    <property type="molecule type" value="Genomic_DNA"/>
</dbReference>